<feature type="compositionally biased region" description="Polar residues" evidence="1">
    <location>
        <begin position="242"/>
        <end position="258"/>
    </location>
</feature>
<name>A0AA40K3K6_9PEZI</name>
<dbReference type="AlphaFoldDB" id="A0AA40K3K6"/>
<feature type="compositionally biased region" description="Basic residues" evidence="1">
    <location>
        <begin position="149"/>
        <end position="159"/>
    </location>
</feature>
<accession>A0AA40K3K6</accession>
<feature type="region of interest" description="Disordered" evidence="1">
    <location>
        <begin position="197"/>
        <end position="258"/>
    </location>
</feature>
<sequence>MQRCRGGLPGCWPWDDVRELLLRLELHASAGKSCLTSNHCPVRHCNASPAWHAFAELHHIMSAVFALQAPCFSGQSASTWPARSCFDIQILFFWPARNITPAETGDGPLPAQPEQWSSGHRTAQYYEIVTAPIVEPAGAGGHPQEPNHPKFRPAPRKGRQSAISLKDKASHQDVFPESGAFSMSASYLAVSFRSPADPMPSSFPTGPRAEPTGGTERPPRVMSLHRLVSSKELPRSAGSRAIRSTSTRPGSGPQSLGNGTLVHVRTVSCETLLRGLTVIKVECKLNGAVSILITAGFNSEWSVLVGKIIRKAGIQSAFAVDMRLREAKKTKLAVSALAVVAALGPGRGHFDPAQPDNGYHVGRSGRGLDGARKFAREDPLLGTP</sequence>
<proteinExistence type="predicted"/>
<reference evidence="2" key="1">
    <citation type="submission" date="2023-06" db="EMBL/GenBank/DDBJ databases">
        <title>Genome-scale phylogeny and comparative genomics of the fungal order Sordariales.</title>
        <authorList>
            <consortium name="Lawrence Berkeley National Laboratory"/>
            <person name="Hensen N."/>
            <person name="Bonometti L."/>
            <person name="Westerberg I."/>
            <person name="Brannstrom I.O."/>
            <person name="Guillou S."/>
            <person name="Cros-Aarteil S."/>
            <person name="Calhoun S."/>
            <person name="Haridas S."/>
            <person name="Kuo A."/>
            <person name="Mondo S."/>
            <person name="Pangilinan J."/>
            <person name="Riley R."/>
            <person name="Labutti K."/>
            <person name="Andreopoulos B."/>
            <person name="Lipzen A."/>
            <person name="Chen C."/>
            <person name="Yanf M."/>
            <person name="Daum C."/>
            <person name="Ng V."/>
            <person name="Clum A."/>
            <person name="Steindorff A."/>
            <person name="Ohm R."/>
            <person name="Martin F."/>
            <person name="Silar P."/>
            <person name="Natvig D."/>
            <person name="Lalanne C."/>
            <person name="Gautier V."/>
            <person name="Ament-Velasquez S.L."/>
            <person name="Kruys A."/>
            <person name="Hutchinson M.I."/>
            <person name="Powell A.J."/>
            <person name="Barry K."/>
            <person name="Miller A.N."/>
            <person name="Grigoriev I.V."/>
            <person name="Debuchy R."/>
            <person name="Gladieux P."/>
            <person name="Thoren M.H."/>
            <person name="Johannesson H."/>
        </authorList>
    </citation>
    <scope>NUCLEOTIDE SEQUENCE</scope>
    <source>
        <strain evidence="2">CBS 540.89</strain>
    </source>
</reference>
<gene>
    <name evidence="2" type="ORF">B0T21DRAFT_389764</name>
</gene>
<organism evidence="2 3">
    <name type="scientific">Apiosordaria backusii</name>
    <dbReference type="NCBI Taxonomy" id="314023"/>
    <lineage>
        <taxon>Eukaryota</taxon>
        <taxon>Fungi</taxon>
        <taxon>Dikarya</taxon>
        <taxon>Ascomycota</taxon>
        <taxon>Pezizomycotina</taxon>
        <taxon>Sordariomycetes</taxon>
        <taxon>Sordariomycetidae</taxon>
        <taxon>Sordariales</taxon>
        <taxon>Lasiosphaeriaceae</taxon>
        <taxon>Apiosordaria</taxon>
    </lineage>
</organism>
<evidence type="ECO:0000256" key="1">
    <source>
        <dbReference type="SAM" id="MobiDB-lite"/>
    </source>
</evidence>
<feature type="region of interest" description="Disordered" evidence="1">
    <location>
        <begin position="135"/>
        <end position="171"/>
    </location>
</feature>
<dbReference type="EMBL" id="JAUKTV010000002">
    <property type="protein sequence ID" value="KAK0744407.1"/>
    <property type="molecule type" value="Genomic_DNA"/>
</dbReference>
<dbReference type="Proteomes" id="UP001172159">
    <property type="component" value="Unassembled WGS sequence"/>
</dbReference>
<protein>
    <submittedName>
        <fullName evidence="2">Uncharacterized protein</fullName>
    </submittedName>
</protein>
<evidence type="ECO:0000313" key="2">
    <source>
        <dbReference type="EMBL" id="KAK0744407.1"/>
    </source>
</evidence>
<keyword evidence="3" id="KW-1185">Reference proteome</keyword>
<evidence type="ECO:0000313" key="3">
    <source>
        <dbReference type="Proteomes" id="UP001172159"/>
    </source>
</evidence>
<comment type="caution">
    <text evidence="2">The sequence shown here is derived from an EMBL/GenBank/DDBJ whole genome shotgun (WGS) entry which is preliminary data.</text>
</comment>